<organism evidence="2 3">
    <name type="scientific">Mesorhizobium australafricanum</name>
    <dbReference type="NCBI Taxonomy" id="3072311"/>
    <lineage>
        <taxon>Bacteria</taxon>
        <taxon>Pseudomonadati</taxon>
        <taxon>Pseudomonadota</taxon>
        <taxon>Alphaproteobacteria</taxon>
        <taxon>Hyphomicrobiales</taxon>
        <taxon>Phyllobacteriaceae</taxon>
        <taxon>Mesorhizobium</taxon>
    </lineage>
</organism>
<feature type="domain" description="T6SS Transcription factor RovC-like DNA binding" evidence="1">
    <location>
        <begin position="13"/>
        <end position="86"/>
    </location>
</feature>
<protein>
    <submittedName>
        <fullName evidence="2">DUF2285 domain-containing protein</fullName>
    </submittedName>
</protein>
<dbReference type="Pfam" id="PF10074">
    <property type="entry name" value="RovC_DNA-bd"/>
    <property type="match status" value="1"/>
</dbReference>
<reference evidence="2 3" key="1">
    <citation type="submission" date="2023-08" db="EMBL/GenBank/DDBJ databases">
        <title>Implementing the SeqCode for naming new Mesorhizobium species isolated from Vachellia karroo root nodules.</title>
        <authorList>
            <person name="Van Lill M."/>
        </authorList>
    </citation>
    <scope>NUCLEOTIDE SEQUENCE [LARGE SCALE GENOMIC DNA]</scope>
    <source>
        <strain evidence="2 3">VK3E</strain>
    </source>
</reference>
<sequence length="89" mass="10151">MQTGKPLTPKLSDEVPWSESLTAYDKAHFTIYMRFLDAAADEASYEEMARLILGIDPQREPMRARNAARSHLDRANWMVTTGYKKLFAG</sequence>
<evidence type="ECO:0000313" key="2">
    <source>
        <dbReference type="EMBL" id="MDX8441366.1"/>
    </source>
</evidence>
<dbReference type="EMBL" id="JAVIIS010000024">
    <property type="protein sequence ID" value="MDX8441366.1"/>
    <property type="molecule type" value="Genomic_DNA"/>
</dbReference>
<dbReference type="Proteomes" id="UP001272097">
    <property type="component" value="Unassembled WGS sequence"/>
</dbReference>
<dbReference type="RefSeq" id="WP_320215322.1">
    <property type="nucleotide sequence ID" value="NZ_JAVIIS010000024.1"/>
</dbReference>
<name>A0ABU4X0Y4_9HYPH</name>
<accession>A0ABU4X0Y4</accession>
<dbReference type="InterPro" id="IPR018754">
    <property type="entry name" value="RovC-like_DNA-bd"/>
</dbReference>
<gene>
    <name evidence="2" type="ORF">RFM51_17370</name>
</gene>
<proteinExistence type="predicted"/>
<evidence type="ECO:0000313" key="3">
    <source>
        <dbReference type="Proteomes" id="UP001272097"/>
    </source>
</evidence>
<keyword evidence="3" id="KW-1185">Reference proteome</keyword>
<comment type="caution">
    <text evidence="2">The sequence shown here is derived from an EMBL/GenBank/DDBJ whole genome shotgun (WGS) entry which is preliminary data.</text>
</comment>
<evidence type="ECO:0000259" key="1">
    <source>
        <dbReference type="Pfam" id="PF10074"/>
    </source>
</evidence>